<accession>A0A1M5ZI20</accession>
<feature type="region of interest" description="Disordered" evidence="1">
    <location>
        <begin position="237"/>
        <end position="257"/>
    </location>
</feature>
<dbReference type="AlphaFoldDB" id="A0A1M5ZI20"/>
<dbReference type="Proteomes" id="UP000184608">
    <property type="component" value="Unassembled WGS sequence"/>
</dbReference>
<gene>
    <name evidence="3" type="ORF">VA7868_02777</name>
</gene>
<dbReference type="OrthoDB" id="5298498at2"/>
<proteinExistence type="predicted"/>
<organism evidence="3 4">
    <name type="scientific">Vibrio aerogenes CECT 7868</name>
    <dbReference type="NCBI Taxonomy" id="1216006"/>
    <lineage>
        <taxon>Bacteria</taxon>
        <taxon>Pseudomonadati</taxon>
        <taxon>Pseudomonadota</taxon>
        <taxon>Gammaproteobacteria</taxon>
        <taxon>Vibrionales</taxon>
        <taxon>Vibrionaceae</taxon>
        <taxon>Vibrio</taxon>
    </lineage>
</organism>
<dbReference type="EMBL" id="FQXZ01000030">
    <property type="protein sequence ID" value="SHI23876.1"/>
    <property type="molecule type" value="Genomic_DNA"/>
</dbReference>
<dbReference type="RefSeq" id="WP_073604415.1">
    <property type="nucleotide sequence ID" value="NZ_FQXZ01000030.1"/>
</dbReference>
<evidence type="ECO:0000259" key="2">
    <source>
        <dbReference type="Pfam" id="PF09347"/>
    </source>
</evidence>
<keyword evidence="4" id="KW-1185">Reference proteome</keyword>
<evidence type="ECO:0000256" key="1">
    <source>
        <dbReference type="SAM" id="MobiDB-lite"/>
    </source>
</evidence>
<name>A0A1M5ZI20_9VIBR</name>
<dbReference type="Pfam" id="PF09347">
    <property type="entry name" value="DUF1989"/>
    <property type="match status" value="1"/>
</dbReference>
<dbReference type="NCBIfam" id="TIGR03425">
    <property type="entry name" value="urea_degr_2"/>
    <property type="match status" value="1"/>
</dbReference>
<feature type="domain" description="DUF1989" evidence="2">
    <location>
        <begin position="12"/>
        <end position="183"/>
    </location>
</feature>
<sequence>MPTSPQPIFTELLPGAAHWSMKIPKGFVLTAKDLEGGANLSLLFYNPENLLERYNAPDTLKCQHTFKLTTGHCLYSDMGRVFCTIVKDETNWIDTVCGVANKEKVAKKWGERSYQADRNQWKQNGYDSLLVEVAKYGLGKRDLAANLNLFSKVSSDTEGNLIFADNHSQPGDEIALRFEMDTLVVLTTCPHPLNPATEYPFRPVELTLTEATEMTLPVPPHGQDENQRGLENNRRYHCTHSHPAHSHPDHAHPEAQA</sequence>
<feature type="compositionally biased region" description="Basic and acidic residues" evidence="1">
    <location>
        <begin position="246"/>
        <end position="257"/>
    </location>
</feature>
<evidence type="ECO:0000313" key="4">
    <source>
        <dbReference type="Proteomes" id="UP000184608"/>
    </source>
</evidence>
<protein>
    <recommendedName>
        <fullName evidence="2">DUF1989 domain-containing protein</fullName>
    </recommendedName>
</protein>
<dbReference type="InterPro" id="IPR017792">
    <property type="entry name" value="UAAP1"/>
</dbReference>
<evidence type="ECO:0000313" key="3">
    <source>
        <dbReference type="EMBL" id="SHI23876.1"/>
    </source>
</evidence>
<dbReference type="PANTHER" id="PTHR31527">
    <property type="entry name" value="RE64534P"/>
    <property type="match status" value="1"/>
</dbReference>
<dbReference type="STRING" id="1216006.VA7868_02777"/>
<dbReference type="PANTHER" id="PTHR31527:SF0">
    <property type="entry name" value="RE64534P"/>
    <property type="match status" value="1"/>
</dbReference>
<dbReference type="InterPro" id="IPR018959">
    <property type="entry name" value="DUF1989"/>
</dbReference>
<reference evidence="3 4" key="1">
    <citation type="submission" date="2016-11" db="EMBL/GenBank/DDBJ databases">
        <authorList>
            <person name="Jaros S."/>
            <person name="Januszkiewicz K."/>
            <person name="Wedrychowicz H."/>
        </authorList>
    </citation>
    <scope>NUCLEOTIDE SEQUENCE [LARGE SCALE GENOMIC DNA]</scope>
    <source>
        <strain evidence="3 4">CECT 7868</strain>
    </source>
</reference>